<evidence type="ECO:0000313" key="3">
    <source>
        <dbReference type="Proteomes" id="UP001280581"/>
    </source>
</evidence>
<dbReference type="AlphaFoldDB" id="A0AAN6RBA4"/>
<feature type="compositionally biased region" description="Basic and acidic residues" evidence="1">
    <location>
        <begin position="148"/>
        <end position="163"/>
    </location>
</feature>
<dbReference type="Proteomes" id="UP001280581">
    <property type="component" value="Unassembled WGS sequence"/>
</dbReference>
<accession>A0AAN6RBA4</accession>
<proteinExistence type="predicted"/>
<organism evidence="2 3">
    <name type="scientific">Pseudopithomyces chartarum</name>
    <dbReference type="NCBI Taxonomy" id="1892770"/>
    <lineage>
        <taxon>Eukaryota</taxon>
        <taxon>Fungi</taxon>
        <taxon>Dikarya</taxon>
        <taxon>Ascomycota</taxon>
        <taxon>Pezizomycotina</taxon>
        <taxon>Dothideomycetes</taxon>
        <taxon>Pleosporomycetidae</taxon>
        <taxon>Pleosporales</taxon>
        <taxon>Massarineae</taxon>
        <taxon>Didymosphaeriaceae</taxon>
        <taxon>Pseudopithomyces</taxon>
    </lineage>
</organism>
<evidence type="ECO:0000313" key="2">
    <source>
        <dbReference type="EMBL" id="KAK3200839.1"/>
    </source>
</evidence>
<protein>
    <submittedName>
        <fullName evidence="2">Uncharacterized protein</fullName>
    </submittedName>
</protein>
<gene>
    <name evidence="2" type="ORF">GRF29_213g184990</name>
</gene>
<name>A0AAN6RBA4_9PLEO</name>
<dbReference type="EMBL" id="WVTA01000017">
    <property type="protein sequence ID" value="KAK3200839.1"/>
    <property type="molecule type" value="Genomic_DNA"/>
</dbReference>
<sequence>MPPKRKLDSLLGDPPINNHPDKRLRDDELTASAELTPPQHTQQADSQEDDATQGPEVDPQDGDSSKQPQADQAFEVETPTKRKRDGLESGTPEQPTTKKLRAAESTAVPTSPVKVHSDATTEEDQNGTKGSLKRKYVKVDTDSLSDEPAGKKLRATDPADPVAEARADTPFQDEDNTEPLICCEFPKKTSFLDLSAEIRKKIYGFAYDPATDHIKDFKGLILSCRTVNLDVSRENGEFVKKAAKHYAGRIARRMTTHFSVTVRFAPPKSIADLGRPRLLLPRRVFSLERKKWPKEMNARFKRAIAVLKKWPVDGFHLGFHGTLSAHLHFNFDARQQERLPGVVLLKHVLATDLEWGRGIATKRHSGWKEDAIAVLEELYLQTEIQSNTPDQYDMFNIWRVTTDQELLEQQEVRNALDELTNENLLQYAE</sequence>
<comment type="caution">
    <text evidence="2">The sequence shown here is derived from an EMBL/GenBank/DDBJ whole genome shotgun (WGS) entry which is preliminary data.</text>
</comment>
<reference evidence="2 3" key="1">
    <citation type="submission" date="2021-02" db="EMBL/GenBank/DDBJ databases">
        <title>Genome assembly of Pseudopithomyces chartarum.</title>
        <authorList>
            <person name="Jauregui R."/>
            <person name="Singh J."/>
            <person name="Voisey C."/>
        </authorList>
    </citation>
    <scope>NUCLEOTIDE SEQUENCE [LARGE SCALE GENOMIC DNA]</scope>
    <source>
        <strain evidence="2 3">AGR01</strain>
    </source>
</reference>
<feature type="region of interest" description="Disordered" evidence="1">
    <location>
        <begin position="1"/>
        <end position="163"/>
    </location>
</feature>
<keyword evidence="3" id="KW-1185">Reference proteome</keyword>
<feature type="compositionally biased region" description="Basic and acidic residues" evidence="1">
    <location>
        <begin position="19"/>
        <end position="28"/>
    </location>
</feature>
<evidence type="ECO:0000256" key="1">
    <source>
        <dbReference type="SAM" id="MobiDB-lite"/>
    </source>
</evidence>